<dbReference type="CDD" id="cd00201">
    <property type="entry name" value="WW"/>
    <property type="match status" value="1"/>
</dbReference>
<evidence type="ECO:0000259" key="1">
    <source>
        <dbReference type="PROSITE" id="PS50020"/>
    </source>
</evidence>
<dbReference type="SUPFAM" id="SSF51045">
    <property type="entry name" value="WW domain"/>
    <property type="match status" value="1"/>
</dbReference>
<dbReference type="Gene3D" id="2.20.70.10">
    <property type="match status" value="2"/>
</dbReference>
<dbReference type="PROSITE" id="PS01159">
    <property type="entry name" value="WW_DOMAIN_1"/>
    <property type="match status" value="1"/>
</dbReference>
<dbReference type="SMART" id="SM00456">
    <property type="entry name" value="WW"/>
    <property type="match status" value="2"/>
</dbReference>
<accession>A0A5B8MIE8</accession>
<keyword evidence="3" id="KW-1185">Reference proteome</keyword>
<organism evidence="2 3">
    <name type="scientific">Chloropicon primus</name>
    <dbReference type="NCBI Taxonomy" id="1764295"/>
    <lineage>
        <taxon>Eukaryota</taxon>
        <taxon>Viridiplantae</taxon>
        <taxon>Chlorophyta</taxon>
        <taxon>Chloropicophyceae</taxon>
        <taxon>Chloropicales</taxon>
        <taxon>Chloropicaceae</taxon>
        <taxon>Chloropicon</taxon>
    </lineage>
</organism>
<dbReference type="Pfam" id="PF00397">
    <property type="entry name" value="WW"/>
    <property type="match status" value="1"/>
</dbReference>
<dbReference type="InterPro" id="IPR001202">
    <property type="entry name" value="WW_dom"/>
</dbReference>
<dbReference type="Proteomes" id="UP000316726">
    <property type="component" value="Chromosome 3"/>
</dbReference>
<evidence type="ECO:0000313" key="3">
    <source>
        <dbReference type="Proteomes" id="UP000316726"/>
    </source>
</evidence>
<dbReference type="EMBL" id="CP031036">
    <property type="protein sequence ID" value="QDZ20159.1"/>
    <property type="molecule type" value="Genomic_DNA"/>
</dbReference>
<gene>
    <name evidence="2" type="ORF">A3770_03p26770</name>
</gene>
<dbReference type="STRING" id="1764295.A0A5B8MIE8"/>
<dbReference type="InterPro" id="IPR036020">
    <property type="entry name" value="WW_dom_sf"/>
</dbReference>
<dbReference type="AlphaFoldDB" id="A0A5B8MIE8"/>
<sequence length="99" mass="11947">MEMLLGVRMRASQRLASVTGESVWHYPEYRHWSSEHAEYYYVDPETKGTTWDVPEKYAWEELNDPESGKTYYHNKKTKETTWDKPEQFAWKRVVAKQEL</sequence>
<reference evidence="2 3" key="1">
    <citation type="submission" date="2018-07" db="EMBL/GenBank/DDBJ databases">
        <title>The complete nuclear genome of the prasinophyte Chloropicon primus (CCMP1205).</title>
        <authorList>
            <person name="Pombert J.-F."/>
            <person name="Otis C."/>
            <person name="Turmel M."/>
            <person name="Lemieux C."/>
        </authorList>
    </citation>
    <scope>NUCLEOTIDE SEQUENCE [LARGE SCALE GENOMIC DNA]</scope>
    <source>
        <strain evidence="2 3">CCMP1205</strain>
    </source>
</reference>
<dbReference type="OrthoDB" id="187617at2759"/>
<feature type="domain" description="WW" evidence="1">
    <location>
        <begin position="53"/>
        <end position="87"/>
    </location>
</feature>
<dbReference type="PROSITE" id="PS50020">
    <property type="entry name" value="WW_DOMAIN_2"/>
    <property type="match status" value="1"/>
</dbReference>
<proteinExistence type="predicted"/>
<name>A0A5B8MIE8_9CHLO</name>
<evidence type="ECO:0000313" key="2">
    <source>
        <dbReference type="EMBL" id="QDZ20159.1"/>
    </source>
</evidence>
<protein>
    <recommendedName>
        <fullName evidence="1">WW domain-containing protein</fullName>
    </recommendedName>
</protein>